<gene>
    <name evidence="1" type="ORF">T310_0971</name>
</gene>
<evidence type="ECO:0000313" key="2">
    <source>
        <dbReference type="Proteomes" id="UP000053958"/>
    </source>
</evidence>
<name>A0A0F4Z3R0_RASE3</name>
<comment type="caution">
    <text evidence="1">The sequence shown here is derived from an EMBL/GenBank/DDBJ whole genome shotgun (WGS) entry which is preliminary data.</text>
</comment>
<organism evidence="1 2">
    <name type="scientific">Rasamsonia emersonii (strain ATCC 16479 / CBS 393.64 / IMI 116815)</name>
    <dbReference type="NCBI Taxonomy" id="1408163"/>
    <lineage>
        <taxon>Eukaryota</taxon>
        <taxon>Fungi</taxon>
        <taxon>Dikarya</taxon>
        <taxon>Ascomycota</taxon>
        <taxon>Pezizomycotina</taxon>
        <taxon>Eurotiomycetes</taxon>
        <taxon>Eurotiomycetidae</taxon>
        <taxon>Eurotiales</taxon>
        <taxon>Trichocomaceae</taxon>
        <taxon>Rasamsonia</taxon>
    </lineage>
</organism>
<dbReference type="AlphaFoldDB" id="A0A0F4Z3R0"/>
<evidence type="ECO:0000313" key="1">
    <source>
        <dbReference type="EMBL" id="KKA24990.1"/>
    </source>
</evidence>
<dbReference type="Proteomes" id="UP000053958">
    <property type="component" value="Unassembled WGS sequence"/>
</dbReference>
<accession>A0A0F4Z3R0</accession>
<dbReference type="GeneID" id="25313025"/>
<dbReference type="RefSeq" id="XP_013331602.1">
    <property type="nucleotide sequence ID" value="XM_013476148.1"/>
</dbReference>
<reference evidence="1 2" key="1">
    <citation type="submission" date="2015-04" db="EMBL/GenBank/DDBJ databases">
        <authorList>
            <person name="Heijne W.H."/>
            <person name="Fedorova N.D."/>
            <person name="Nierman W.C."/>
            <person name="Vollebregt A.W."/>
            <person name="Zhao Z."/>
            <person name="Wu L."/>
            <person name="Kumar M."/>
            <person name="Stam H."/>
            <person name="van den Berg M.A."/>
            <person name="Pel H.J."/>
        </authorList>
    </citation>
    <scope>NUCLEOTIDE SEQUENCE [LARGE SCALE GENOMIC DNA]</scope>
    <source>
        <strain evidence="1 2">CBS 393.64</strain>
    </source>
</reference>
<dbReference type="STRING" id="1408163.A0A0F4Z3R0"/>
<dbReference type="OrthoDB" id="4155294at2759"/>
<sequence length="180" mass="20650">MEVTHTDIAIVKLHEGVQFINETFENTIVGGPPVRLQEFAQASEIHIGSELYMDNPFTGYAEGTCGPHSISRIPTDDPHKPEQLWIRTRWDYLGQGSSKQLEDGICGSAIWNGNNKVIGFFRYAPKSGQLRFLNLVVKPLEYLSQSDRWDPIYCKRKLLVINPIPLYEHIIYYNRKLLSQ</sequence>
<keyword evidence="2" id="KW-1185">Reference proteome</keyword>
<protein>
    <submittedName>
        <fullName evidence="1">Uncharacterized protein</fullName>
    </submittedName>
</protein>
<proteinExistence type="predicted"/>
<dbReference type="EMBL" id="LASV01000039">
    <property type="protein sequence ID" value="KKA24990.1"/>
    <property type="molecule type" value="Genomic_DNA"/>
</dbReference>